<evidence type="ECO:0000313" key="2">
    <source>
        <dbReference type="EMBL" id="TYK46757.1"/>
    </source>
</evidence>
<name>A0A5D3FCY7_9ACTN</name>
<protein>
    <submittedName>
        <fullName evidence="2">GNAT family N-acetyltransferase</fullName>
    </submittedName>
</protein>
<evidence type="ECO:0000313" key="3">
    <source>
        <dbReference type="Proteomes" id="UP000323505"/>
    </source>
</evidence>
<organism evidence="2 3">
    <name type="scientific">Actinomadura decatromicini</name>
    <dbReference type="NCBI Taxonomy" id="2604572"/>
    <lineage>
        <taxon>Bacteria</taxon>
        <taxon>Bacillati</taxon>
        <taxon>Actinomycetota</taxon>
        <taxon>Actinomycetes</taxon>
        <taxon>Streptosporangiales</taxon>
        <taxon>Thermomonosporaceae</taxon>
        <taxon>Actinomadura</taxon>
    </lineage>
</organism>
<dbReference type="InterPro" id="IPR016181">
    <property type="entry name" value="Acyl_CoA_acyltransferase"/>
</dbReference>
<dbReference type="AlphaFoldDB" id="A0A5D3FCY7"/>
<dbReference type="Proteomes" id="UP000323505">
    <property type="component" value="Unassembled WGS sequence"/>
</dbReference>
<dbReference type="GO" id="GO:0016747">
    <property type="term" value="F:acyltransferase activity, transferring groups other than amino-acyl groups"/>
    <property type="evidence" value="ECO:0007669"/>
    <property type="project" value="InterPro"/>
</dbReference>
<dbReference type="Gene3D" id="3.40.630.30">
    <property type="match status" value="1"/>
</dbReference>
<dbReference type="Pfam" id="PF00583">
    <property type="entry name" value="Acetyltransf_1"/>
    <property type="match status" value="1"/>
</dbReference>
<feature type="domain" description="N-acetyltransferase" evidence="1">
    <location>
        <begin position="18"/>
        <end position="160"/>
    </location>
</feature>
<comment type="caution">
    <text evidence="2">The sequence shown here is derived from an EMBL/GenBank/DDBJ whole genome shotgun (WGS) entry which is preliminary data.</text>
</comment>
<gene>
    <name evidence="2" type="ORF">FXF68_23200</name>
</gene>
<keyword evidence="3" id="KW-1185">Reference proteome</keyword>
<keyword evidence="2" id="KW-0808">Transferase</keyword>
<dbReference type="RefSeq" id="WP_148762604.1">
    <property type="nucleotide sequence ID" value="NZ_VSRQ01000005.1"/>
</dbReference>
<sequence length="163" mass="18363">MPEISVRRANVADRSVLERLWLMFRHDLSEFRSVLPDSSGGFRDDRLRASFRDPDWAPYLVTSGESPVGMALVRGLNGSVRVLSEFFIVRGARRAGVGLSAAREVLARHPGSWEIAFQDDNAPAARFWRRLAADVSGTAWTEEKRPVPGRDDLPPDVWIRFQS</sequence>
<reference evidence="2 3" key="1">
    <citation type="submission" date="2019-08" db="EMBL/GenBank/DDBJ databases">
        <title>Actinomadura sp. nov. CYP1-5 isolated from mountain soil.</title>
        <authorList>
            <person name="Songsumanus A."/>
            <person name="Kuncharoen N."/>
            <person name="Kudo T."/>
            <person name="Yuki M."/>
            <person name="Igarashi Y."/>
            <person name="Tanasupawat S."/>
        </authorList>
    </citation>
    <scope>NUCLEOTIDE SEQUENCE [LARGE SCALE GENOMIC DNA]</scope>
    <source>
        <strain evidence="2 3">CYP1-5</strain>
    </source>
</reference>
<dbReference type="PROSITE" id="PS51186">
    <property type="entry name" value="GNAT"/>
    <property type="match status" value="1"/>
</dbReference>
<dbReference type="SUPFAM" id="SSF55729">
    <property type="entry name" value="Acyl-CoA N-acyltransferases (Nat)"/>
    <property type="match status" value="1"/>
</dbReference>
<evidence type="ECO:0000259" key="1">
    <source>
        <dbReference type="PROSITE" id="PS51186"/>
    </source>
</evidence>
<accession>A0A5D3FCY7</accession>
<dbReference type="EMBL" id="VSRQ01000005">
    <property type="protein sequence ID" value="TYK46757.1"/>
    <property type="molecule type" value="Genomic_DNA"/>
</dbReference>
<proteinExistence type="predicted"/>
<dbReference type="InterPro" id="IPR000182">
    <property type="entry name" value="GNAT_dom"/>
</dbReference>